<dbReference type="Gene3D" id="3.40.930.10">
    <property type="entry name" value="Mannitol-specific EII, Chain A"/>
    <property type="match status" value="1"/>
</dbReference>
<dbReference type="InterPro" id="IPR029503">
    <property type="entry name" value="PTS_EIIB_mannitol"/>
</dbReference>
<dbReference type="GO" id="GO:0022872">
    <property type="term" value="F:protein-N(PI)-phosphohistidine-mannitol phosphotransferase system transmembrane transporter activity"/>
    <property type="evidence" value="ECO:0007669"/>
    <property type="project" value="InterPro"/>
</dbReference>
<dbReference type="CDD" id="cd00211">
    <property type="entry name" value="PTS_IIA_fru"/>
    <property type="match status" value="1"/>
</dbReference>
<dbReference type="GO" id="GO:0009401">
    <property type="term" value="P:phosphoenolpyruvate-dependent sugar phosphotransferase system"/>
    <property type="evidence" value="ECO:0007669"/>
    <property type="project" value="UniProtKB-KW"/>
</dbReference>
<dbReference type="Pfam" id="PF02302">
    <property type="entry name" value="PTS_IIB"/>
    <property type="match status" value="1"/>
</dbReference>
<dbReference type="RefSeq" id="WP_158353836.1">
    <property type="nucleotide sequence ID" value="NZ_CP034852.1"/>
</dbReference>
<feature type="transmembrane region" description="Helical" evidence="12">
    <location>
        <begin position="72"/>
        <end position="100"/>
    </location>
</feature>
<dbReference type="SUPFAM" id="SSF52794">
    <property type="entry name" value="PTS system IIB component-like"/>
    <property type="match status" value="1"/>
</dbReference>
<evidence type="ECO:0000256" key="2">
    <source>
        <dbReference type="ARBA" id="ARBA00022448"/>
    </source>
</evidence>
<feature type="domain" description="PTS EIIA type-2" evidence="13">
    <location>
        <begin position="494"/>
        <end position="634"/>
    </location>
</feature>
<evidence type="ECO:0000256" key="11">
    <source>
        <dbReference type="ARBA" id="ARBA00023136"/>
    </source>
</evidence>
<feature type="transmembrane region" description="Helical" evidence="12">
    <location>
        <begin position="205"/>
        <end position="224"/>
    </location>
</feature>
<dbReference type="Gene3D" id="3.40.50.2300">
    <property type="match status" value="1"/>
</dbReference>
<keyword evidence="2" id="KW-0813">Transport</keyword>
<evidence type="ECO:0000256" key="9">
    <source>
        <dbReference type="ARBA" id="ARBA00022777"/>
    </source>
</evidence>
<dbReference type="OrthoDB" id="9814222at2"/>
<dbReference type="NCBIfam" id="NF011663">
    <property type="entry name" value="PRK15083.1"/>
    <property type="match status" value="1"/>
</dbReference>
<dbReference type="SUPFAM" id="SSF55804">
    <property type="entry name" value="Phoshotransferase/anion transport protein"/>
    <property type="match status" value="1"/>
</dbReference>
<feature type="transmembrane region" description="Helical" evidence="12">
    <location>
        <begin position="236"/>
        <end position="257"/>
    </location>
</feature>
<dbReference type="PANTHER" id="PTHR30181">
    <property type="entry name" value="MANNITOL PERMEASE IIC COMPONENT"/>
    <property type="match status" value="1"/>
</dbReference>
<dbReference type="InterPro" id="IPR013014">
    <property type="entry name" value="PTS_EIIC_2"/>
</dbReference>
<dbReference type="GO" id="GO:0090563">
    <property type="term" value="F:protein-phosphocysteine-sugar phosphotransferase activity"/>
    <property type="evidence" value="ECO:0007669"/>
    <property type="project" value="TreeGrafter"/>
</dbReference>
<evidence type="ECO:0000256" key="12">
    <source>
        <dbReference type="SAM" id="Phobius"/>
    </source>
</evidence>
<keyword evidence="17" id="KW-1185">Reference proteome</keyword>
<evidence type="ECO:0000256" key="6">
    <source>
        <dbReference type="ARBA" id="ARBA00022679"/>
    </source>
</evidence>
<dbReference type="AlphaFoldDB" id="A0A4D6YD41"/>
<keyword evidence="8 12" id="KW-0812">Transmembrane</keyword>
<dbReference type="GO" id="GO:0016301">
    <property type="term" value="F:kinase activity"/>
    <property type="evidence" value="ECO:0007669"/>
    <property type="project" value="UniProtKB-KW"/>
</dbReference>
<evidence type="ECO:0000256" key="5">
    <source>
        <dbReference type="ARBA" id="ARBA00022597"/>
    </source>
</evidence>
<evidence type="ECO:0000256" key="4">
    <source>
        <dbReference type="ARBA" id="ARBA00022553"/>
    </source>
</evidence>
<dbReference type="PANTHER" id="PTHR30181:SF2">
    <property type="entry name" value="PTS SYSTEM MANNITOL-SPECIFIC EIICBA COMPONENT"/>
    <property type="match status" value="1"/>
</dbReference>
<evidence type="ECO:0000259" key="14">
    <source>
        <dbReference type="PROSITE" id="PS51099"/>
    </source>
</evidence>
<evidence type="ECO:0000256" key="3">
    <source>
        <dbReference type="ARBA" id="ARBA00022475"/>
    </source>
</evidence>
<dbReference type="InterPro" id="IPR036095">
    <property type="entry name" value="PTS_EIIB-like_sf"/>
</dbReference>
<reference evidence="16 17" key="2">
    <citation type="submission" date="2019-05" db="EMBL/GenBank/DDBJ databases">
        <title>Genome evolution of the obligate endosymbiont Buchnera aphidicola.</title>
        <authorList>
            <person name="Moran N.A."/>
        </authorList>
    </citation>
    <scope>NUCLEOTIDE SEQUENCE [LARGE SCALE GENOMIC DNA]</scope>
    <source>
        <strain evidence="16 17">Tca</strain>
    </source>
</reference>
<keyword evidence="7" id="KW-0598">Phosphotransferase system</keyword>
<name>A0A4D6YD41_9GAMM</name>
<feature type="domain" description="PTS EIIB type-2" evidence="14">
    <location>
        <begin position="379"/>
        <end position="472"/>
    </location>
</feature>
<evidence type="ECO:0000256" key="7">
    <source>
        <dbReference type="ARBA" id="ARBA00022683"/>
    </source>
</evidence>
<keyword evidence="10 12" id="KW-1133">Transmembrane helix</keyword>
<feature type="transmembrane region" description="Helical" evidence="12">
    <location>
        <begin position="47"/>
        <end position="66"/>
    </location>
</feature>
<protein>
    <submittedName>
        <fullName evidence="16">PTS mannitol transporter subunit IICBA</fullName>
    </submittedName>
</protein>
<dbReference type="PROSITE" id="PS51104">
    <property type="entry name" value="PTS_EIIC_TYPE_2"/>
    <property type="match status" value="1"/>
</dbReference>
<dbReference type="InterPro" id="IPR013011">
    <property type="entry name" value="PTS_EIIB_2"/>
</dbReference>
<feature type="domain" description="PTS EIIC type-2" evidence="15">
    <location>
        <begin position="5"/>
        <end position="337"/>
    </location>
</feature>
<evidence type="ECO:0000259" key="15">
    <source>
        <dbReference type="PROSITE" id="PS51104"/>
    </source>
</evidence>
<proteinExistence type="predicted"/>
<dbReference type="PROSITE" id="PS00372">
    <property type="entry name" value="PTS_EIIA_TYPE_2_HIS"/>
    <property type="match status" value="1"/>
</dbReference>
<dbReference type="EMBL" id="CP034852">
    <property type="protein sequence ID" value="QCI26962.1"/>
    <property type="molecule type" value="Genomic_DNA"/>
</dbReference>
<evidence type="ECO:0000256" key="8">
    <source>
        <dbReference type="ARBA" id="ARBA00022692"/>
    </source>
</evidence>
<dbReference type="InterPro" id="IPR016152">
    <property type="entry name" value="PTrfase/Anion_transptr"/>
</dbReference>
<evidence type="ECO:0000313" key="17">
    <source>
        <dbReference type="Proteomes" id="UP000298782"/>
    </source>
</evidence>
<dbReference type="GO" id="GO:0005886">
    <property type="term" value="C:plasma membrane"/>
    <property type="evidence" value="ECO:0007669"/>
    <property type="project" value="UniProtKB-SubCell"/>
</dbReference>
<keyword evidence="3" id="KW-1003">Cell membrane</keyword>
<sequence>MLKKIVYFLSSIIMPNMTVFIIYGFLHSFFSTLGWFPNENIEKISNFIILYLIPILLAYTGGASIAKHKGGVIASIVVLGVVLFSFSNMFLPAILIGPLVGWLIKKNDIYFKNNVKSGFEMIIISFSNSIITILLLFVSLYIITPLFEYVSYMIFFVTQTIIDFHYFPLISIFVEPSKVYFLNNFINYTFCIPLGMQEIHDSNRSIFFLIESNPGPGAGILFAFSVLGKNRNVKKFALNGALIHLFGGVHEIYFPYVLKNLKLFVPLICGGIAGTFLLVTFKGGIYSIVSPGSILSILAMTPPGSYVVNILVMFISFLVSFFISLFLIYIDNLTLNKYNKKKYATNVIKSTLYDSEELKNNHLDFNVKKKSTVQNNIIKQVIVACDAGLGSSALASNIFSRELKKMNVANILVSNSAINLLPNDPNILVITHKFLTERAKKKAPSSLHYSITNFLDVEMYKKIINEVFVYQKNNIQTTISENKNNIKLQTEKMFILSKENIFLNCTMKNKETVIQFVGEHLYKLGYVQKEYIDSMLEREKLSTTYLGECIAIPHGTLEGKKFVKKTGIVFVQIPEGVMFGDHKDDIAKLVIGIAANNNEHLHVVSKITNALDDPIILNNLMTTNDKKKIIKVFL</sequence>
<feature type="transmembrane region" description="Helical" evidence="12">
    <location>
        <begin position="306"/>
        <end position="330"/>
    </location>
</feature>
<dbReference type="PROSITE" id="PS51094">
    <property type="entry name" value="PTS_EIIA_TYPE_2"/>
    <property type="match status" value="1"/>
</dbReference>
<reference evidence="16 17" key="1">
    <citation type="submission" date="2018-12" db="EMBL/GenBank/DDBJ databases">
        <authorList>
            <person name="Chong R.A."/>
        </authorList>
    </citation>
    <scope>NUCLEOTIDE SEQUENCE [LARGE SCALE GENOMIC DNA]</scope>
    <source>
        <strain evidence="16 17">Tca</strain>
    </source>
</reference>
<dbReference type="Pfam" id="PF00359">
    <property type="entry name" value="PTS_EIIA_2"/>
    <property type="match status" value="1"/>
</dbReference>
<comment type="subcellular location">
    <subcellularLocation>
        <location evidence="1">Cell membrane</location>
        <topology evidence="1">Multi-pass membrane protein</topology>
    </subcellularLocation>
</comment>
<gene>
    <name evidence="16" type="ORF">D9V80_02290</name>
</gene>
<feature type="transmembrane region" description="Helical" evidence="12">
    <location>
        <begin position="6"/>
        <end position="26"/>
    </location>
</feature>
<evidence type="ECO:0000313" key="16">
    <source>
        <dbReference type="EMBL" id="QCI26962.1"/>
    </source>
</evidence>
<evidence type="ECO:0000256" key="1">
    <source>
        <dbReference type="ARBA" id="ARBA00004651"/>
    </source>
</evidence>
<dbReference type="CDD" id="cd05567">
    <property type="entry name" value="PTS_IIB_mannitol"/>
    <property type="match status" value="1"/>
</dbReference>
<evidence type="ECO:0000259" key="13">
    <source>
        <dbReference type="PROSITE" id="PS51094"/>
    </source>
</evidence>
<keyword evidence="11 12" id="KW-0472">Membrane</keyword>
<feature type="transmembrane region" description="Helical" evidence="12">
    <location>
        <begin position="121"/>
        <end position="143"/>
    </location>
</feature>
<keyword evidence="6" id="KW-0808">Transferase</keyword>
<organism evidence="16 17">
    <name type="scientific">Buchnera aphidicola</name>
    <name type="common">Thelaxes californica</name>
    <dbReference type="NCBI Taxonomy" id="1315998"/>
    <lineage>
        <taxon>Bacteria</taxon>
        <taxon>Pseudomonadati</taxon>
        <taxon>Pseudomonadota</taxon>
        <taxon>Gammaproteobacteria</taxon>
        <taxon>Enterobacterales</taxon>
        <taxon>Erwiniaceae</taxon>
        <taxon>Buchnera</taxon>
    </lineage>
</organism>
<dbReference type="InterPro" id="IPR003501">
    <property type="entry name" value="PTS_EIIB_2/3"/>
</dbReference>
<dbReference type="InterPro" id="IPR050893">
    <property type="entry name" value="Sugar_PTS"/>
</dbReference>
<dbReference type="PROSITE" id="PS51099">
    <property type="entry name" value="PTS_EIIB_TYPE_2"/>
    <property type="match status" value="1"/>
</dbReference>
<keyword evidence="4" id="KW-0597">Phosphoprotein</keyword>
<keyword evidence="9" id="KW-0418">Kinase</keyword>
<feature type="transmembrane region" description="Helical" evidence="12">
    <location>
        <begin position="263"/>
        <end position="285"/>
    </location>
</feature>
<dbReference type="InterPro" id="IPR002178">
    <property type="entry name" value="PTS_EIIA_type-2_dom"/>
</dbReference>
<accession>A0A4D6YD41</accession>
<keyword evidence="5" id="KW-0762">Sugar transport</keyword>
<evidence type="ECO:0000256" key="10">
    <source>
        <dbReference type="ARBA" id="ARBA00022989"/>
    </source>
</evidence>
<dbReference type="Proteomes" id="UP000298782">
    <property type="component" value="Chromosome"/>
</dbReference>
<feature type="transmembrane region" description="Helical" evidence="12">
    <location>
        <begin position="149"/>
        <end position="167"/>
    </location>
</feature>